<keyword evidence="7" id="KW-1185">Reference proteome</keyword>
<keyword evidence="2" id="KW-0719">Serine esterase</keyword>
<evidence type="ECO:0000256" key="1">
    <source>
        <dbReference type="ARBA" id="ARBA00007534"/>
    </source>
</evidence>
<evidence type="ECO:0000256" key="3">
    <source>
        <dbReference type="ARBA" id="ARBA00022801"/>
    </source>
</evidence>
<evidence type="ECO:0000313" key="6">
    <source>
        <dbReference type="EMBL" id="ORB64639.1"/>
    </source>
</evidence>
<dbReference type="EMBL" id="MVIM01000007">
    <property type="protein sequence ID" value="ORB64639.1"/>
    <property type="molecule type" value="Genomic_DNA"/>
</dbReference>
<protein>
    <submittedName>
        <fullName evidence="6">Cutinase</fullName>
    </submittedName>
</protein>
<dbReference type="PANTHER" id="PTHR33630:SF9">
    <property type="entry name" value="CUTINASE 4"/>
    <property type="match status" value="1"/>
</dbReference>
<evidence type="ECO:0000256" key="2">
    <source>
        <dbReference type="ARBA" id="ARBA00022487"/>
    </source>
</evidence>
<name>A0A1X0JNX4_9MYCO</name>
<comment type="similarity">
    <text evidence="1">Belongs to the cutinase family.</text>
</comment>
<reference evidence="6 7" key="1">
    <citation type="submission" date="2017-02" db="EMBL/GenBank/DDBJ databases">
        <title>The new phylogeny of genus Mycobacterium.</title>
        <authorList>
            <person name="Tortoli E."/>
            <person name="Trovato A."/>
            <person name="Cirillo D.M."/>
        </authorList>
    </citation>
    <scope>NUCLEOTIDE SEQUENCE [LARGE SCALE GENOMIC DNA]</scope>
    <source>
        <strain evidence="6 7">DSM 44338</strain>
    </source>
</reference>
<dbReference type="Pfam" id="PF01083">
    <property type="entry name" value="Cutinase"/>
    <property type="match status" value="1"/>
</dbReference>
<evidence type="ECO:0000256" key="5">
    <source>
        <dbReference type="SAM" id="SignalP"/>
    </source>
</evidence>
<proteinExistence type="inferred from homology"/>
<feature type="signal peptide" evidence="5">
    <location>
        <begin position="1"/>
        <end position="28"/>
    </location>
</feature>
<dbReference type="eggNOG" id="ENOG5034CEF">
    <property type="taxonomic scope" value="Bacteria"/>
</dbReference>
<dbReference type="AlphaFoldDB" id="A0A1X0JNX4"/>
<dbReference type="STRING" id="75922.BST47_15135"/>
<keyword evidence="3" id="KW-0378">Hydrolase</keyword>
<sequence>MANDAAQPRKVSVRLLAAVLAVVAMSFAPNGIPAAAAQGCPDIEVIFARGTNDPPGIGLVGQGFVDALRAKVAPRTVGVYAVNYAATFNFLRAADGATDANNHAQFMANTCPNTKLVLGGFSQGAAVVDLMLGVAPNVSAMSGMGAIPGLNAIPGLDLNALARPMPPDVANRVAAVAVFGNPLGRVMGPLNVLSPAFGARTIDLCNPQDPICDTGDLSNRAPHHQYVPGMTDQAASFVAGLV</sequence>
<feature type="chain" id="PRO_5039625208" evidence="5">
    <location>
        <begin position="29"/>
        <end position="242"/>
    </location>
</feature>
<dbReference type="Gene3D" id="3.40.50.1820">
    <property type="entry name" value="alpha/beta hydrolase"/>
    <property type="match status" value="1"/>
</dbReference>
<evidence type="ECO:0000313" key="7">
    <source>
        <dbReference type="Proteomes" id="UP000192411"/>
    </source>
</evidence>
<dbReference type="SUPFAM" id="SSF53474">
    <property type="entry name" value="alpha/beta-Hydrolases"/>
    <property type="match status" value="1"/>
</dbReference>
<comment type="caution">
    <text evidence="6">The sequence shown here is derived from an EMBL/GenBank/DDBJ whole genome shotgun (WGS) entry which is preliminary data.</text>
</comment>
<dbReference type="PANTHER" id="PTHR33630">
    <property type="entry name" value="CUTINASE RV1984C-RELATED-RELATED"/>
    <property type="match status" value="1"/>
</dbReference>
<dbReference type="Proteomes" id="UP000192411">
    <property type="component" value="Unassembled WGS sequence"/>
</dbReference>
<dbReference type="InterPro" id="IPR000675">
    <property type="entry name" value="Cutinase/axe"/>
</dbReference>
<dbReference type="InterPro" id="IPR029058">
    <property type="entry name" value="AB_hydrolase_fold"/>
</dbReference>
<evidence type="ECO:0000256" key="4">
    <source>
        <dbReference type="ARBA" id="ARBA00023157"/>
    </source>
</evidence>
<dbReference type="OrthoDB" id="3690529at2"/>
<dbReference type="SMART" id="SM01110">
    <property type="entry name" value="Cutinase"/>
    <property type="match status" value="1"/>
</dbReference>
<keyword evidence="4" id="KW-1015">Disulfide bond</keyword>
<dbReference type="RefSeq" id="WP_083126339.1">
    <property type="nucleotide sequence ID" value="NZ_MVIM01000007.1"/>
</dbReference>
<organism evidence="6 7">
    <name type="scientific">Mycolicibacterium tusciae</name>
    <dbReference type="NCBI Taxonomy" id="75922"/>
    <lineage>
        <taxon>Bacteria</taxon>
        <taxon>Bacillati</taxon>
        <taxon>Actinomycetota</taxon>
        <taxon>Actinomycetes</taxon>
        <taxon>Mycobacteriales</taxon>
        <taxon>Mycobacteriaceae</taxon>
        <taxon>Mycolicibacterium</taxon>
    </lineage>
</organism>
<keyword evidence="5" id="KW-0732">Signal</keyword>
<gene>
    <name evidence="6" type="ORF">BST47_15135</name>
</gene>
<accession>A0A1X0JNX4</accession>
<dbReference type="GO" id="GO:0052689">
    <property type="term" value="F:carboxylic ester hydrolase activity"/>
    <property type="evidence" value="ECO:0007669"/>
    <property type="project" value="UniProtKB-KW"/>
</dbReference>